<evidence type="ECO:0000313" key="1">
    <source>
        <dbReference type="Ensembl" id="ENSLLEP00000023556.1"/>
    </source>
</evidence>
<dbReference type="GeneTree" id="ENSGT00490000043432"/>
<dbReference type="PANTHER" id="PTHR16199">
    <property type="entry name" value="CONDENSIN-2 COMPLEX SUBUNIT G2"/>
    <property type="match status" value="1"/>
</dbReference>
<keyword evidence="2" id="KW-1185">Reference proteome</keyword>
<dbReference type="AlphaFoldDB" id="A0A8C5W7C7"/>
<gene>
    <name evidence="1" type="primary">NCAPG2</name>
</gene>
<dbReference type="InterPro" id="IPR011989">
    <property type="entry name" value="ARM-like"/>
</dbReference>
<organism evidence="1 2">
    <name type="scientific">Leptobrachium leishanense</name>
    <name type="common">Leishan spiny toad</name>
    <dbReference type="NCBI Taxonomy" id="445787"/>
    <lineage>
        <taxon>Eukaryota</taxon>
        <taxon>Metazoa</taxon>
        <taxon>Chordata</taxon>
        <taxon>Craniata</taxon>
        <taxon>Vertebrata</taxon>
        <taxon>Euteleostomi</taxon>
        <taxon>Amphibia</taxon>
        <taxon>Batrachia</taxon>
        <taxon>Anura</taxon>
        <taxon>Pelobatoidea</taxon>
        <taxon>Megophryidae</taxon>
        <taxon>Leptobrachium</taxon>
    </lineage>
</organism>
<dbReference type="Proteomes" id="UP000694569">
    <property type="component" value="Unplaced"/>
</dbReference>
<dbReference type="Pfam" id="PF12422">
    <property type="entry name" value="Condensin2nSMC"/>
    <property type="match status" value="1"/>
</dbReference>
<reference evidence="1" key="1">
    <citation type="submission" date="2025-08" db="UniProtKB">
        <authorList>
            <consortium name="Ensembl"/>
        </authorList>
    </citation>
    <scope>IDENTIFICATION</scope>
</reference>
<dbReference type="Ensembl" id="ENSLLET00000024452.1">
    <property type="protein sequence ID" value="ENSLLEP00000023556.1"/>
    <property type="gene ID" value="ENSLLEG00000014954.1"/>
</dbReference>
<name>A0A8C5W7C7_9ANUR</name>
<proteinExistence type="predicted"/>
<protein>
    <submittedName>
        <fullName evidence="1">Non-SMC condensin II complex subunit G2</fullName>
    </submittedName>
</protein>
<accession>A0A8C5W7C7</accession>
<dbReference type="OrthoDB" id="10062843at2759"/>
<dbReference type="GO" id="GO:0000796">
    <property type="term" value="C:condensin complex"/>
    <property type="evidence" value="ECO:0007669"/>
    <property type="project" value="TreeGrafter"/>
</dbReference>
<dbReference type="InterPro" id="IPR016024">
    <property type="entry name" value="ARM-type_fold"/>
</dbReference>
<dbReference type="PANTHER" id="PTHR16199:SF4">
    <property type="entry name" value="CONDENSIN-2 COMPLEX SUBUNIT G2"/>
    <property type="match status" value="1"/>
</dbReference>
<dbReference type="GO" id="GO:0005634">
    <property type="term" value="C:nucleus"/>
    <property type="evidence" value="ECO:0007669"/>
    <property type="project" value="InterPro"/>
</dbReference>
<dbReference type="GO" id="GO:0000070">
    <property type="term" value="P:mitotic sister chromatid segregation"/>
    <property type="evidence" value="ECO:0007669"/>
    <property type="project" value="TreeGrafter"/>
</dbReference>
<dbReference type="Gene3D" id="1.25.10.10">
    <property type="entry name" value="Leucine-rich Repeat Variant"/>
    <property type="match status" value="1"/>
</dbReference>
<sequence length="1146" mass="131144">MSKRKEFLEAVSKDSVDAFLNFIELHNNASDPFNLDELLQELPRKQKEELWEKLKALLTETLVAHPVEGWHNMDESDDDMEVECSSDVRRVMSIIYSVTIVATTSVSVVDEGVSSYPALLECATYLNAILQALPKSETKVTLAIQHLCEAWWDKGLEEKNEFGRTAFIFLLKKSLQENCVAADIVRLWHLHPCLLSYNYNSAESAEVRDLLLSCATSIKHIRKEEGRRFLTFLFSWDANFIKVIHGTIKNHLNFLPRVLMKNIAEIYFRAWKKASGDFFIQAMEYDCIQDLMHHGIHLPKRSPVYPRVREVLSYFHQQKARQGVDDMLYRLYQPLMWRSLKAVNSEVRSNAALLYIEVFPLRSSGLNNDDLDNEVQKQFDELFSLLEDPHPQVRSAGVLGVCKITAKYWDILPASILTELLKKILYDLSSDVSSADVRCSVFKSLPVLLEYKLSHPLLEKMLPAVKHSLHDNSEKVRVAFVNMLLKIKAVKAAKFWNLCPIEHLLARLEIDSRAVCRRIVNLLFNSFFPVNQSEELWCERCLSLIQMNPAAARKFYQYAYEHTAATNIAKLMLTIRKCLNACIQRVDQDEDDEDCMEEEGEKENRSVLDNILSANDTSSMASLLEIIAILWRSIQKTLDSNSEAKDYTISKFARVLPLYFKVLKDERCVIPLVILASYMPAASIPTFSRSVVSKLRSMETGVPEKRYSPLIDCLCRWGQVSHVMELISEWLSESLPERKSKKDSGRQVRILDTRESKPALALDYLEYIMKHQVNREYLLSLQRTKLNQLLKLMRLVKEVLCSFVKSTIEVRPKIDHDTALRLFSLYCRLIVHLQHKFSTEGRMYLSILDNTGEWIKTHILANLESNPDTSEEHLGISQEVLKVYLTVCKDILMVGLADSEFQARLLEIMMSVLHTDKCPACLPVLLSVLKESTEVCLAHTMNDLSVENDVVLEAVQKVFHKVLEAVARRLKKQREDALQLIRSMQAPLGEFVNCVQCWHTAFPDVHRGILSTLMAAVVVEISYHLRKETEVSELAALESVSDLPPLSQCIMSVIIKSLGLLNAFLRELKECVASEEIEGLLNLTASLYIAFVSHKGNKRSSVVNDLASTIHRKLKNYSYVTMEDIDSKDRIIYELATKILEALLIQ</sequence>
<evidence type="ECO:0000313" key="2">
    <source>
        <dbReference type="Proteomes" id="UP000694569"/>
    </source>
</evidence>
<reference evidence="1" key="2">
    <citation type="submission" date="2025-09" db="UniProtKB">
        <authorList>
            <consortium name="Ensembl"/>
        </authorList>
    </citation>
    <scope>IDENTIFICATION</scope>
</reference>
<dbReference type="InterPro" id="IPR024741">
    <property type="entry name" value="Condensin2_G2"/>
</dbReference>
<dbReference type="SUPFAM" id="SSF48371">
    <property type="entry name" value="ARM repeat"/>
    <property type="match status" value="1"/>
</dbReference>